<accession>A0ABR6X819</accession>
<dbReference type="PANTHER" id="PTHR43531">
    <property type="entry name" value="PROTEIN ICFG"/>
    <property type="match status" value="1"/>
</dbReference>
<evidence type="ECO:0000259" key="6">
    <source>
        <dbReference type="PROSITE" id="PS50111"/>
    </source>
</evidence>
<evidence type="ECO:0000256" key="1">
    <source>
        <dbReference type="ARBA" id="ARBA00022481"/>
    </source>
</evidence>
<dbReference type="RefSeq" id="WP_186923984.1">
    <property type="nucleotide sequence ID" value="NZ_JACOFW010000022.1"/>
</dbReference>
<dbReference type="InterPro" id="IPR004089">
    <property type="entry name" value="MCPsignal_dom"/>
</dbReference>
<dbReference type="Gene3D" id="1.10.287.950">
    <property type="entry name" value="Methyl-accepting chemotaxis protein"/>
    <property type="match status" value="1"/>
</dbReference>
<keyword evidence="5" id="KW-0472">Membrane</keyword>
<dbReference type="Pfam" id="PF00015">
    <property type="entry name" value="MCPsignal"/>
    <property type="match status" value="1"/>
</dbReference>
<dbReference type="PROSITE" id="PS50885">
    <property type="entry name" value="HAMP"/>
    <property type="match status" value="1"/>
</dbReference>
<sequence length="685" mass="74639">MPFFLSPAIALMRQLRLLPKFLIVACLFAIPAVLVSGLFVQELNKAIDLSKTEQLGLQHLRQLQTLNLHLQQHRALRHLALAGNTNAKQAASELTGTIDQEFLQLQSLQQQQAELTMAEDFKQTQAIWAQIKEPLEQSKAKDSYVAHTLLLQQFQKLAIAIADQSKLSLDPQVDTYYLIGLYAKSLPELTNVLADTAARGAPYIDTGLMEANEDVLINANVMLSQRDLPKVQAQLDAVVRAYPALKTLGQRQQNVIDDHLAFLERTKSEILNTLNQTSGTEYLKAGQQALDGWYGLSTNLADLIETTLNHRIENHVWNRNAMILAIAAVIFIAAYLLAGFYLAFARELTLLTQAMHRVSDGNLSIATQSQGKDEVAQVLHEFEAMRQVLIGLVQNIRHSTEQIASSSHDIASGNADLSSRTEQQASSLEETATSMEELTVTVKQNGQSAQQANVMANNATMIAKQGGAAVAQMTVMMEAIQQSSKQINDIIAVIDSIAFQTNILALNAAVEAARAGAQGRGFAVVATEVRNLAQRSANAAKEIKTLINNSVNQVEAGHRQAQQAGNTMQQIVDSIFALNNNMQAITDASLEQGDGIQMVNATLGQLDHITQQNAALVEHAAAAAESMRMQAAKLTDAVAAFTIENTSQPQIPTVRIITPERTQSGVAKMHQVRGFALARQLPSSQ</sequence>
<organism evidence="8 9">
    <name type="scientific">Undibacterium seohonense</name>
    <dbReference type="NCBI Taxonomy" id="1344950"/>
    <lineage>
        <taxon>Bacteria</taxon>
        <taxon>Pseudomonadati</taxon>
        <taxon>Pseudomonadota</taxon>
        <taxon>Betaproteobacteria</taxon>
        <taxon>Burkholderiales</taxon>
        <taxon>Oxalobacteraceae</taxon>
        <taxon>Undibacterium</taxon>
    </lineage>
</organism>
<feature type="transmembrane region" description="Helical" evidence="5">
    <location>
        <begin position="321"/>
        <end position="344"/>
    </location>
</feature>
<evidence type="ECO:0000256" key="5">
    <source>
        <dbReference type="SAM" id="Phobius"/>
    </source>
</evidence>
<evidence type="ECO:0000256" key="4">
    <source>
        <dbReference type="SAM" id="MobiDB-lite"/>
    </source>
</evidence>
<feature type="region of interest" description="Disordered" evidence="4">
    <location>
        <begin position="404"/>
        <end position="431"/>
    </location>
</feature>
<evidence type="ECO:0000313" key="9">
    <source>
        <dbReference type="Proteomes" id="UP000648257"/>
    </source>
</evidence>
<comment type="similarity">
    <text evidence="2">Belongs to the methyl-accepting chemotaxis (MCP) protein family.</text>
</comment>
<keyword evidence="5" id="KW-0812">Transmembrane</keyword>
<dbReference type="PANTHER" id="PTHR43531:SF14">
    <property type="entry name" value="METHYL-ACCEPTING CHEMOTAXIS PROTEIN I-RELATED"/>
    <property type="match status" value="1"/>
</dbReference>
<dbReference type="PROSITE" id="PS50111">
    <property type="entry name" value="CHEMOTAXIS_TRANSDUC_2"/>
    <property type="match status" value="1"/>
</dbReference>
<dbReference type="InterPro" id="IPR003660">
    <property type="entry name" value="HAMP_dom"/>
</dbReference>
<dbReference type="SMART" id="SM00304">
    <property type="entry name" value="HAMP"/>
    <property type="match status" value="1"/>
</dbReference>
<gene>
    <name evidence="8" type="ORF">H8K52_16370</name>
</gene>
<protein>
    <submittedName>
        <fullName evidence="8">HAMP domain-containing protein</fullName>
    </submittedName>
</protein>
<evidence type="ECO:0000313" key="8">
    <source>
        <dbReference type="EMBL" id="MBC3808917.1"/>
    </source>
</evidence>
<dbReference type="Proteomes" id="UP000648257">
    <property type="component" value="Unassembled WGS sequence"/>
</dbReference>
<keyword evidence="9" id="KW-1185">Reference proteome</keyword>
<dbReference type="SMART" id="SM00283">
    <property type="entry name" value="MA"/>
    <property type="match status" value="1"/>
</dbReference>
<evidence type="ECO:0000259" key="7">
    <source>
        <dbReference type="PROSITE" id="PS50885"/>
    </source>
</evidence>
<keyword evidence="5" id="KW-1133">Transmembrane helix</keyword>
<feature type="domain" description="HAMP" evidence="7">
    <location>
        <begin position="342"/>
        <end position="394"/>
    </location>
</feature>
<comment type="caution">
    <text evidence="8">The sequence shown here is derived from an EMBL/GenBank/DDBJ whole genome shotgun (WGS) entry which is preliminary data.</text>
</comment>
<feature type="transmembrane region" description="Helical" evidence="5">
    <location>
        <begin position="21"/>
        <end position="40"/>
    </location>
</feature>
<reference evidence="8 9" key="1">
    <citation type="submission" date="2020-08" db="EMBL/GenBank/DDBJ databases">
        <title>Novel species isolated from subtropical streams in China.</title>
        <authorList>
            <person name="Lu H."/>
        </authorList>
    </citation>
    <scope>NUCLEOTIDE SEQUENCE [LARGE SCALE GENOMIC DNA]</scope>
    <source>
        <strain evidence="8 9">KACC 16656</strain>
    </source>
</reference>
<keyword evidence="3" id="KW-0807">Transducer</keyword>
<feature type="domain" description="Methyl-accepting transducer" evidence="6">
    <location>
        <begin position="399"/>
        <end position="628"/>
    </location>
</feature>
<name>A0ABR6X819_9BURK</name>
<evidence type="ECO:0000256" key="2">
    <source>
        <dbReference type="ARBA" id="ARBA00029447"/>
    </source>
</evidence>
<dbReference type="CDD" id="cd06225">
    <property type="entry name" value="HAMP"/>
    <property type="match status" value="1"/>
</dbReference>
<dbReference type="Pfam" id="PF00672">
    <property type="entry name" value="HAMP"/>
    <property type="match status" value="1"/>
</dbReference>
<evidence type="ECO:0000256" key="3">
    <source>
        <dbReference type="PROSITE-ProRule" id="PRU00284"/>
    </source>
</evidence>
<dbReference type="SUPFAM" id="SSF58104">
    <property type="entry name" value="Methyl-accepting chemotaxis protein (MCP) signaling domain"/>
    <property type="match status" value="1"/>
</dbReference>
<dbReference type="EMBL" id="JACOFW010000022">
    <property type="protein sequence ID" value="MBC3808917.1"/>
    <property type="molecule type" value="Genomic_DNA"/>
</dbReference>
<dbReference type="InterPro" id="IPR051310">
    <property type="entry name" value="MCP_chemotaxis"/>
</dbReference>
<proteinExistence type="inferred from homology"/>
<keyword evidence="1" id="KW-0488">Methylation</keyword>